<name>A0AAU7PH42_9CAUD</name>
<organism evidence="1">
    <name type="scientific">Escherichia phage fEgEco12</name>
    <dbReference type="NCBI Taxonomy" id="3158837"/>
    <lineage>
        <taxon>Viruses</taxon>
        <taxon>Duplodnaviria</taxon>
        <taxon>Heunggongvirae</taxon>
        <taxon>Uroviricota</taxon>
        <taxon>Caudoviricetes</taxon>
    </lineage>
</organism>
<dbReference type="EMBL" id="PP777464">
    <property type="protein sequence ID" value="XBS49449.1"/>
    <property type="molecule type" value="Genomic_DNA"/>
</dbReference>
<proteinExistence type="predicted"/>
<protein>
    <submittedName>
        <fullName evidence="1">DNA packaging protein</fullName>
    </submittedName>
</protein>
<sequence>MGNLITFNKLTNYDSSTIFERMLENSDNSYVAVVPPRVGSSESICAYVLYKILNSSERPSIVLSTPVSFKTNRQSMNYYFESMISNINNHLDSNLSIMHGTSSSTIKCKGTFIGEILYRALSGDNLRGFGRSEIVIDMSTYMRDEHFISMTDIMRYTHNMKVIINSRSLSFFTLLDRLPQVEYIPFFLHSSIDIFEYQTAMLNTLGMNKFEQYCLMKGKYDDRQFRQL</sequence>
<reference evidence="1" key="1">
    <citation type="submission" date="2024-05" db="EMBL/GenBank/DDBJ databases">
        <authorList>
            <person name="Badawy S."/>
            <person name="Skurnik M."/>
        </authorList>
    </citation>
    <scope>NUCLEOTIDE SEQUENCE</scope>
</reference>
<evidence type="ECO:0000313" key="1">
    <source>
        <dbReference type="EMBL" id="XBS49449.1"/>
    </source>
</evidence>
<accession>A0AAU7PH42</accession>